<keyword evidence="5" id="KW-0539">Nucleus</keyword>
<evidence type="ECO:0000256" key="1">
    <source>
        <dbReference type="ARBA" id="ARBA00004604"/>
    </source>
</evidence>
<dbReference type="GO" id="GO:0032040">
    <property type="term" value="C:small-subunit processome"/>
    <property type="evidence" value="ECO:0007669"/>
    <property type="project" value="TreeGrafter"/>
</dbReference>
<accession>A0AAW2I2L6</accession>
<feature type="compositionally biased region" description="Basic and acidic residues" evidence="7">
    <location>
        <begin position="529"/>
        <end position="540"/>
    </location>
</feature>
<dbReference type="InterPro" id="IPR012952">
    <property type="entry name" value="BING4_C_dom"/>
</dbReference>
<evidence type="ECO:0000256" key="5">
    <source>
        <dbReference type="ARBA" id="ARBA00023242"/>
    </source>
</evidence>
<dbReference type="Pfam" id="PF00400">
    <property type="entry name" value="WD40"/>
    <property type="match status" value="1"/>
</dbReference>
<dbReference type="AlphaFoldDB" id="A0AAW2I2L6"/>
<dbReference type="SUPFAM" id="SSF50978">
    <property type="entry name" value="WD40 repeat-like"/>
    <property type="match status" value="1"/>
</dbReference>
<protein>
    <recommendedName>
        <fullName evidence="8">BING4 C-terminal domain-containing protein</fullName>
    </recommendedName>
</protein>
<dbReference type="FunFam" id="2.130.10.10:FF:000378">
    <property type="entry name" value="U3 small nucleolar RNA-associated protein 7"/>
    <property type="match status" value="1"/>
</dbReference>
<evidence type="ECO:0000256" key="6">
    <source>
        <dbReference type="PROSITE-ProRule" id="PRU00221"/>
    </source>
</evidence>
<feature type="domain" description="BING4 C-terminal" evidence="8">
    <location>
        <begin position="393"/>
        <end position="471"/>
    </location>
</feature>
<dbReference type="GO" id="GO:0000462">
    <property type="term" value="P:maturation of SSU-rRNA from tricistronic rRNA transcript (SSU-rRNA, 5.8S rRNA, LSU-rRNA)"/>
    <property type="evidence" value="ECO:0007669"/>
    <property type="project" value="TreeGrafter"/>
</dbReference>
<dbReference type="Pfam" id="PF08149">
    <property type="entry name" value="BING4CT"/>
    <property type="match status" value="1"/>
</dbReference>
<dbReference type="PROSITE" id="PS50294">
    <property type="entry name" value="WD_REPEATS_REGION"/>
    <property type="match status" value="1"/>
</dbReference>
<evidence type="ECO:0000256" key="4">
    <source>
        <dbReference type="ARBA" id="ARBA00022737"/>
    </source>
</evidence>
<proteinExistence type="predicted"/>
<organism evidence="9">
    <name type="scientific">Menopon gallinae</name>
    <name type="common">poultry shaft louse</name>
    <dbReference type="NCBI Taxonomy" id="328185"/>
    <lineage>
        <taxon>Eukaryota</taxon>
        <taxon>Metazoa</taxon>
        <taxon>Ecdysozoa</taxon>
        <taxon>Arthropoda</taxon>
        <taxon>Hexapoda</taxon>
        <taxon>Insecta</taxon>
        <taxon>Pterygota</taxon>
        <taxon>Neoptera</taxon>
        <taxon>Paraneoptera</taxon>
        <taxon>Psocodea</taxon>
        <taxon>Troctomorpha</taxon>
        <taxon>Phthiraptera</taxon>
        <taxon>Amblycera</taxon>
        <taxon>Menoponidae</taxon>
        <taxon>Menopon</taxon>
    </lineage>
</organism>
<dbReference type="InterPro" id="IPR036322">
    <property type="entry name" value="WD40_repeat_dom_sf"/>
</dbReference>
<dbReference type="Gene3D" id="2.130.10.10">
    <property type="entry name" value="YVTN repeat-like/Quinoprotein amine dehydrogenase"/>
    <property type="match status" value="1"/>
</dbReference>
<keyword evidence="4" id="KW-0677">Repeat</keyword>
<keyword evidence="3 6" id="KW-0853">WD repeat</keyword>
<feature type="compositionally biased region" description="Basic residues" evidence="7">
    <location>
        <begin position="1"/>
        <end position="14"/>
    </location>
</feature>
<gene>
    <name evidence="9" type="ORF">PYX00_003665</name>
</gene>
<dbReference type="SMART" id="SM00320">
    <property type="entry name" value="WD40"/>
    <property type="match status" value="3"/>
</dbReference>
<evidence type="ECO:0000256" key="3">
    <source>
        <dbReference type="ARBA" id="ARBA00022574"/>
    </source>
</evidence>
<dbReference type="SMART" id="SM01033">
    <property type="entry name" value="BING4CT"/>
    <property type="match status" value="1"/>
</dbReference>
<evidence type="ECO:0000313" key="9">
    <source>
        <dbReference type="EMBL" id="KAL0275973.1"/>
    </source>
</evidence>
<feature type="region of interest" description="Disordered" evidence="7">
    <location>
        <begin position="529"/>
        <end position="567"/>
    </location>
</feature>
<feature type="region of interest" description="Disordered" evidence="7">
    <location>
        <begin position="1"/>
        <end position="27"/>
    </location>
</feature>
<evidence type="ECO:0000259" key="8">
    <source>
        <dbReference type="SMART" id="SM01033"/>
    </source>
</evidence>
<dbReference type="InterPro" id="IPR001680">
    <property type="entry name" value="WD40_rpt"/>
</dbReference>
<name>A0AAW2I2L6_9NEOP</name>
<feature type="compositionally biased region" description="Basic and acidic residues" evidence="7">
    <location>
        <begin position="550"/>
        <end position="567"/>
    </location>
</feature>
<keyword evidence="2" id="KW-0698">rRNA processing</keyword>
<evidence type="ECO:0000256" key="2">
    <source>
        <dbReference type="ARBA" id="ARBA00022552"/>
    </source>
</evidence>
<dbReference type="PANTHER" id="PTHR14085">
    <property type="entry name" value="WD-REPEAT PROTEIN BING4"/>
    <property type="match status" value="1"/>
</dbReference>
<feature type="repeat" description="WD" evidence="6">
    <location>
        <begin position="312"/>
        <end position="344"/>
    </location>
</feature>
<sequence>MDEKKKIKPPRKGISKTGSKFVRKKVTNRKKMKRLDGNTELKRPVKPIFDRSPKVEIDKAKLEKYNRGEPINNRMVKGKVTRKKFNDKEKKVDFALEQAVRSELLLTEDAGYLEAEEGEETCEISQSEIQDAVDPNSATKRFDLHLNDFGPYRMNYTRNGRFLLLGGGKGHVAAMDWISKKLKCEINVMESVHDVAWLHQETLYSVAQKKWVYFYDNQGTEIHCVKQLNDVVRLVFLPYHFLLSTVSSSGFITWLDVTVGKIIEKFSILKHYNPATVAQHPSNAMVCIGEPSGVVNFWSPNYNKASITKWCHKQSLSALAFDPKGQIFATASIDRTVKLWDARNLNGPVQHYSVRRAPQWISLSQRGLMALGMGNIVEIYKDCTLGGEMKKKLYLRHSVRGPIKNMEFCPYEDILGIGHAVGFSSILVPGSAEANFDALEANPFQTKAQRREAEIQKILNKIPSDLITWDPTELRKIHIPSLEEIIEQKKKIDYIKPPNIHIEPRYKSGKRSGSAYAIKRKKIMKEELRREHVKKLKESEEGVTAEPEEEKPTESSVLDRFKPKTRK</sequence>
<reference evidence="9" key="1">
    <citation type="journal article" date="2024" name="Gigascience">
        <title>Chromosome-level genome of the poultry shaft louse Menopon gallinae provides insight into the host-switching and adaptive evolution of parasitic lice.</title>
        <authorList>
            <person name="Xu Y."/>
            <person name="Ma L."/>
            <person name="Liu S."/>
            <person name="Liang Y."/>
            <person name="Liu Q."/>
            <person name="He Z."/>
            <person name="Tian L."/>
            <person name="Duan Y."/>
            <person name="Cai W."/>
            <person name="Li H."/>
            <person name="Song F."/>
        </authorList>
    </citation>
    <scope>NUCLEOTIDE SEQUENCE</scope>
    <source>
        <strain evidence="9">Cailab_2023a</strain>
    </source>
</reference>
<comment type="caution">
    <text evidence="9">The sequence shown here is derived from an EMBL/GenBank/DDBJ whole genome shotgun (WGS) entry which is preliminary data.</text>
</comment>
<dbReference type="InterPro" id="IPR015943">
    <property type="entry name" value="WD40/YVTN_repeat-like_dom_sf"/>
</dbReference>
<comment type="subcellular location">
    <subcellularLocation>
        <location evidence="1">Nucleus</location>
        <location evidence="1">Nucleolus</location>
    </subcellularLocation>
</comment>
<evidence type="ECO:0000256" key="7">
    <source>
        <dbReference type="SAM" id="MobiDB-lite"/>
    </source>
</evidence>
<dbReference type="EMBL" id="JARGDH010000002">
    <property type="protein sequence ID" value="KAL0275973.1"/>
    <property type="molecule type" value="Genomic_DNA"/>
</dbReference>
<dbReference type="PANTHER" id="PTHR14085:SF3">
    <property type="entry name" value="WD REPEAT-CONTAINING PROTEIN 46"/>
    <property type="match status" value="1"/>
</dbReference>
<dbReference type="GO" id="GO:0030686">
    <property type="term" value="C:90S preribosome"/>
    <property type="evidence" value="ECO:0007669"/>
    <property type="project" value="TreeGrafter"/>
</dbReference>
<dbReference type="InterPro" id="IPR040315">
    <property type="entry name" value="WDR46/Utp7"/>
</dbReference>
<dbReference type="PROSITE" id="PS50082">
    <property type="entry name" value="WD_REPEATS_2"/>
    <property type="match status" value="1"/>
</dbReference>